<comment type="caution">
    <text evidence="1">The sequence shown here is derived from an EMBL/GenBank/DDBJ whole genome shotgun (WGS) entry which is preliminary data.</text>
</comment>
<sequence length="172" mass="18632">MAKNVSFLLCLLIMALDIIAGILGIEAELAQNKLSSRKMLIFECRDPSYGAFKLALSAAVFLIVAHALTNLIGGCVVVWSKEELEQATANKQLAFASLILSWIVLVVAFSMLIMGAMSNTKTRRSCGLGHQRLLSIGGVLCFIHGLFSVAYFVSAKATRKEEKMPKQGGRPV</sequence>
<reference evidence="2" key="1">
    <citation type="journal article" date="2023" name="Front. Plant Sci.">
        <title>Chromosomal-level genome assembly of Melastoma candidum provides insights into trichome evolution.</title>
        <authorList>
            <person name="Zhong Y."/>
            <person name="Wu W."/>
            <person name="Sun C."/>
            <person name="Zou P."/>
            <person name="Liu Y."/>
            <person name="Dai S."/>
            <person name="Zhou R."/>
        </authorList>
    </citation>
    <scope>NUCLEOTIDE SEQUENCE [LARGE SCALE GENOMIC DNA]</scope>
</reference>
<dbReference type="EMBL" id="CM042884">
    <property type="protein sequence ID" value="KAI4371110.1"/>
    <property type="molecule type" value="Genomic_DNA"/>
</dbReference>
<dbReference type="Proteomes" id="UP001057402">
    <property type="component" value="Chromosome 5"/>
</dbReference>
<evidence type="ECO:0000313" key="1">
    <source>
        <dbReference type="EMBL" id="KAI4371110.1"/>
    </source>
</evidence>
<proteinExistence type="predicted"/>
<name>A0ACB9QWX2_9MYRT</name>
<accession>A0ACB9QWX2</accession>
<organism evidence="1 2">
    <name type="scientific">Melastoma candidum</name>
    <dbReference type="NCBI Taxonomy" id="119954"/>
    <lineage>
        <taxon>Eukaryota</taxon>
        <taxon>Viridiplantae</taxon>
        <taxon>Streptophyta</taxon>
        <taxon>Embryophyta</taxon>
        <taxon>Tracheophyta</taxon>
        <taxon>Spermatophyta</taxon>
        <taxon>Magnoliopsida</taxon>
        <taxon>eudicotyledons</taxon>
        <taxon>Gunneridae</taxon>
        <taxon>Pentapetalae</taxon>
        <taxon>rosids</taxon>
        <taxon>malvids</taxon>
        <taxon>Myrtales</taxon>
        <taxon>Melastomataceae</taxon>
        <taxon>Melastomatoideae</taxon>
        <taxon>Melastomateae</taxon>
        <taxon>Melastoma</taxon>
    </lineage>
</organism>
<protein>
    <submittedName>
        <fullName evidence="1">Uncharacterized protein</fullName>
    </submittedName>
</protein>
<evidence type="ECO:0000313" key="2">
    <source>
        <dbReference type="Proteomes" id="UP001057402"/>
    </source>
</evidence>
<keyword evidence="2" id="KW-1185">Reference proteome</keyword>
<gene>
    <name evidence="1" type="ORF">MLD38_019379</name>
</gene>